<dbReference type="EMBL" id="JAAXKZ010000007">
    <property type="protein sequence ID" value="NMH90685.1"/>
    <property type="molecule type" value="Genomic_DNA"/>
</dbReference>
<evidence type="ECO:0000313" key="3">
    <source>
        <dbReference type="EMBL" id="NMH90685.1"/>
    </source>
</evidence>
<protein>
    <submittedName>
        <fullName evidence="3">Uncharacterized protein</fullName>
    </submittedName>
</protein>
<feature type="compositionally biased region" description="Low complexity" evidence="1">
    <location>
        <begin position="97"/>
        <end position="127"/>
    </location>
</feature>
<name>A0A848DDN5_9PSEU</name>
<dbReference type="Proteomes" id="UP000586918">
    <property type="component" value="Unassembled WGS sequence"/>
</dbReference>
<comment type="caution">
    <text evidence="3">The sequence shown here is derived from an EMBL/GenBank/DDBJ whole genome shotgun (WGS) entry which is preliminary data.</text>
</comment>
<sequence length="243" mass="23311">MSDGIDDGTDDGRLTAMFRAAASEAAAGAPAPGFDHAGVVAASRRATARRRSAVAGGVLTVLVVAGVGVAAAAPSRTSTADTSAAAGSAVAAPEAGAAPAPLSAPAPALGPGRSGPAAPLGPADPDACVNKQDPALRALLNAALPEVHDAVEAPTTMECRPGGGREVHLDVADGAATGLLSVVYSAPGAPAPEQGLPVGWVRAGAPTASGGFVSVTTRAAADSGAVPFADRVDAVVAELAPRL</sequence>
<keyword evidence="2" id="KW-0472">Membrane</keyword>
<feature type="region of interest" description="Disordered" evidence="1">
    <location>
        <begin position="97"/>
        <end position="129"/>
    </location>
</feature>
<keyword evidence="2" id="KW-0812">Transmembrane</keyword>
<feature type="transmembrane region" description="Helical" evidence="2">
    <location>
        <begin position="53"/>
        <end position="73"/>
    </location>
</feature>
<keyword evidence="4" id="KW-1185">Reference proteome</keyword>
<evidence type="ECO:0000256" key="2">
    <source>
        <dbReference type="SAM" id="Phobius"/>
    </source>
</evidence>
<gene>
    <name evidence="3" type="ORF">HF519_03630</name>
</gene>
<keyword evidence="2" id="KW-1133">Transmembrane helix</keyword>
<evidence type="ECO:0000256" key="1">
    <source>
        <dbReference type="SAM" id="MobiDB-lite"/>
    </source>
</evidence>
<proteinExistence type="predicted"/>
<accession>A0A848DDN5</accession>
<reference evidence="3 4" key="1">
    <citation type="submission" date="2020-04" db="EMBL/GenBank/DDBJ databases">
        <authorList>
            <person name="Klaysubun C."/>
            <person name="Duangmal K."/>
            <person name="Lipun K."/>
        </authorList>
    </citation>
    <scope>NUCLEOTIDE SEQUENCE [LARGE SCALE GENOMIC DNA]</scope>
    <source>
        <strain evidence="3 4">DSM 45300</strain>
    </source>
</reference>
<dbReference type="RefSeq" id="WP_169410176.1">
    <property type="nucleotide sequence ID" value="NZ_JAAXKZ010000007.1"/>
</dbReference>
<evidence type="ECO:0000313" key="4">
    <source>
        <dbReference type="Proteomes" id="UP000586918"/>
    </source>
</evidence>
<dbReference type="AlphaFoldDB" id="A0A848DDN5"/>
<organism evidence="3 4">
    <name type="scientific">Pseudonocardia bannensis</name>
    <dbReference type="NCBI Taxonomy" id="630973"/>
    <lineage>
        <taxon>Bacteria</taxon>
        <taxon>Bacillati</taxon>
        <taxon>Actinomycetota</taxon>
        <taxon>Actinomycetes</taxon>
        <taxon>Pseudonocardiales</taxon>
        <taxon>Pseudonocardiaceae</taxon>
        <taxon>Pseudonocardia</taxon>
    </lineage>
</organism>